<dbReference type="PANTHER" id="PTHR43808">
    <property type="entry name" value="ACETYLORNITHINE DEACETYLASE"/>
    <property type="match status" value="1"/>
</dbReference>
<organism evidence="4 5">
    <name type="scientific">Pyramidobacter porci</name>
    <dbReference type="NCBI Taxonomy" id="2605789"/>
    <lineage>
        <taxon>Bacteria</taxon>
        <taxon>Thermotogati</taxon>
        <taxon>Synergistota</taxon>
        <taxon>Synergistia</taxon>
        <taxon>Synergistales</taxon>
        <taxon>Dethiosulfovibrionaceae</taxon>
        <taxon>Pyramidobacter</taxon>
    </lineage>
</organism>
<dbReference type="GO" id="GO:0016787">
    <property type="term" value="F:hydrolase activity"/>
    <property type="evidence" value="ECO:0007669"/>
    <property type="project" value="UniProtKB-KW"/>
</dbReference>
<dbReference type="NCBIfam" id="TIGR03526">
    <property type="entry name" value="selenium_YgeY"/>
    <property type="match status" value="1"/>
</dbReference>
<dbReference type="RefSeq" id="WP_154529022.1">
    <property type="nucleotide sequence ID" value="NZ_VUNH01000008.1"/>
</dbReference>
<dbReference type="SUPFAM" id="SSF53187">
    <property type="entry name" value="Zn-dependent exopeptidases"/>
    <property type="match status" value="1"/>
</dbReference>
<sequence length="398" mass="43136">MNDESRIKKIIDEIAQDVIDFAVKLVQTKSMTCSEKPVAEIVADKMRRLGYDEVTIDPCGNVIGRVGSGKNVLFFDSHMDTVAVNDGPKWKYPPFGGEIHDGKIYGRGAVDMKCPLAASVYAGYIAKQIGIPDNVTVMVSASCMEEDYDGEAVREYFSWSSLKPNAVVICEPTDLKIATGHRGRALLEINMPGKSCHASAPENGINPVYLLSSVIKRVEQLCTDLAAQKNVSGECGSVTISNIYCNTASNNSVPMDATIILDRRLVTGEDKKFIEKEMDSLVAGTPATWKYSDIPGVSWTGMNFMFHSFLPAWDIDENSSLVKAAAEAYKSIRKSEPVLFHMGACTNGVATAGMLGLPTIVFGPGDISTAHSADECCDIQSMLDACCMYAQMAVQGKF</sequence>
<dbReference type="Gene3D" id="3.40.630.10">
    <property type="entry name" value="Zn peptidases"/>
    <property type="match status" value="1"/>
</dbReference>
<dbReference type="NCBIfam" id="NF009555">
    <property type="entry name" value="PRK13004.1"/>
    <property type="match status" value="1"/>
</dbReference>
<proteinExistence type="predicted"/>
<dbReference type="GO" id="GO:0046872">
    <property type="term" value="F:metal ion binding"/>
    <property type="evidence" value="ECO:0007669"/>
    <property type="project" value="UniProtKB-KW"/>
</dbReference>
<evidence type="ECO:0000259" key="3">
    <source>
        <dbReference type="Pfam" id="PF07687"/>
    </source>
</evidence>
<dbReference type="Pfam" id="PF07687">
    <property type="entry name" value="M20_dimer"/>
    <property type="match status" value="1"/>
</dbReference>
<protein>
    <submittedName>
        <fullName evidence="4">YgeY family selenium metabolism-linked hydrolase</fullName>
    </submittedName>
</protein>
<dbReference type="Pfam" id="PF01546">
    <property type="entry name" value="Peptidase_M20"/>
    <property type="match status" value="1"/>
</dbReference>
<evidence type="ECO:0000313" key="5">
    <source>
        <dbReference type="Proteomes" id="UP000473699"/>
    </source>
</evidence>
<dbReference type="InterPro" id="IPR036264">
    <property type="entry name" value="Bact_exopeptidase_dim_dom"/>
</dbReference>
<dbReference type="AlphaFoldDB" id="A0A6L5YEA9"/>
<dbReference type="Gene3D" id="3.30.70.360">
    <property type="match status" value="1"/>
</dbReference>
<dbReference type="SUPFAM" id="SSF55031">
    <property type="entry name" value="Bacterial exopeptidase dimerisation domain"/>
    <property type="match status" value="1"/>
</dbReference>
<evidence type="ECO:0000256" key="1">
    <source>
        <dbReference type="ARBA" id="ARBA00022723"/>
    </source>
</evidence>
<dbReference type="EMBL" id="VUNH01000008">
    <property type="protein sequence ID" value="MST55932.1"/>
    <property type="molecule type" value="Genomic_DNA"/>
</dbReference>
<feature type="domain" description="Peptidase M20 dimerisation" evidence="3">
    <location>
        <begin position="179"/>
        <end position="283"/>
    </location>
</feature>
<gene>
    <name evidence="4" type="ORF">FYJ74_07810</name>
</gene>
<comment type="caution">
    <text evidence="4">The sequence shown here is derived from an EMBL/GenBank/DDBJ whole genome shotgun (WGS) entry which is preliminary data.</text>
</comment>
<evidence type="ECO:0000256" key="2">
    <source>
        <dbReference type="ARBA" id="ARBA00022801"/>
    </source>
</evidence>
<dbReference type="InterPro" id="IPR002933">
    <property type="entry name" value="Peptidase_M20"/>
</dbReference>
<dbReference type="Proteomes" id="UP000473699">
    <property type="component" value="Unassembled WGS sequence"/>
</dbReference>
<keyword evidence="2 4" id="KW-0378">Hydrolase</keyword>
<reference evidence="4 5" key="1">
    <citation type="submission" date="2019-08" db="EMBL/GenBank/DDBJ databases">
        <title>In-depth cultivation of the pig gut microbiome towards novel bacterial diversity and tailored functional studies.</title>
        <authorList>
            <person name="Wylensek D."/>
            <person name="Hitch T.C.A."/>
            <person name="Clavel T."/>
        </authorList>
    </citation>
    <scope>NUCLEOTIDE SEQUENCE [LARGE SCALE GENOMIC DNA]</scope>
    <source>
        <strain evidence="4 5">SM-530-WT-4B</strain>
    </source>
</reference>
<dbReference type="InterPro" id="IPR011650">
    <property type="entry name" value="Peptidase_M20_dimer"/>
</dbReference>
<name>A0A6L5YEA9_9BACT</name>
<dbReference type="InterPro" id="IPR050072">
    <property type="entry name" value="Peptidase_M20A"/>
</dbReference>
<keyword evidence="1" id="KW-0479">Metal-binding</keyword>
<keyword evidence="5" id="KW-1185">Reference proteome</keyword>
<accession>A0A6L5YEA9</accession>
<evidence type="ECO:0000313" key="4">
    <source>
        <dbReference type="EMBL" id="MST55932.1"/>
    </source>
</evidence>
<dbReference type="InterPro" id="IPR017706">
    <property type="entry name" value="Peptidase_M20/DapE_YgeY"/>
</dbReference>